<feature type="region of interest" description="Disordered" evidence="1">
    <location>
        <begin position="30"/>
        <end position="68"/>
    </location>
</feature>
<accession>A0ABQ3YXE4</accession>
<feature type="signal peptide" evidence="2">
    <location>
        <begin position="1"/>
        <end position="16"/>
    </location>
</feature>
<dbReference type="EMBL" id="BOML01000030">
    <property type="protein sequence ID" value="GIE02243.1"/>
    <property type="molecule type" value="Genomic_DNA"/>
</dbReference>
<gene>
    <name evidence="3" type="ORF">Adu01nite_35930</name>
</gene>
<evidence type="ECO:0000256" key="1">
    <source>
        <dbReference type="SAM" id="MobiDB-lite"/>
    </source>
</evidence>
<evidence type="ECO:0000256" key="2">
    <source>
        <dbReference type="SAM" id="SignalP"/>
    </source>
</evidence>
<protein>
    <recommendedName>
        <fullName evidence="5">DUF3558 domain-containing protein</fullName>
    </recommendedName>
</protein>
<reference evidence="3 4" key="1">
    <citation type="submission" date="2021-01" db="EMBL/GenBank/DDBJ databases">
        <title>Whole genome shotgun sequence of Actinoplanes durhamensis NBRC 14914.</title>
        <authorList>
            <person name="Komaki H."/>
            <person name="Tamura T."/>
        </authorList>
    </citation>
    <scope>NUCLEOTIDE SEQUENCE [LARGE SCALE GENOMIC DNA]</scope>
    <source>
        <strain evidence="3 4">NBRC 14914</strain>
    </source>
</reference>
<name>A0ABQ3YXE4_9ACTN</name>
<keyword evidence="4" id="KW-1185">Reference proteome</keyword>
<dbReference type="InterPro" id="IPR024520">
    <property type="entry name" value="DUF3558"/>
</dbReference>
<dbReference type="Proteomes" id="UP000637628">
    <property type="component" value="Unassembled WGS sequence"/>
</dbReference>
<dbReference type="RefSeq" id="WP_203728000.1">
    <property type="nucleotide sequence ID" value="NZ_BAAATX010000001.1"/>
</dbReference>
<evidence type="ECO:0008006" key="5">
    <source>
        <dbReference type="Google" id="ProtNLM"/>
    </source>
</evidence>
<dbReference type="Pfam" id="PF12079">
    <property type="entry name" value="DUF3558"/>
    <property type="match status" value="1"/>
</dbReference>
<proteinExistence type="predicted"/>
<feature type="compositionally biased region" description="Low complexity" evidence="1">
    <location>
        <begin position="33"/>
        <end position="55"/>
    </location>
</feature>
<feature type="chain" id="PRO_5046770586" description="DUF3558 domain-containing protein" evidence="2">
    <location>
        <begin position="17"/>
        <end position="186"/>
    </location>
</feature>
<evidence type="ECO:0000313" key="4">
    <source>
        <dbReference type="Proteomes" id="UP000637628"/>
    </source>
</evidence>
<comment type="caution">
    <text evidence="3">The sequence shown here is derived from an EMBL/GenBank/DDBJ whole genome shotgun (WGS) entry which is preliminary data.</text>
</comment>
<sequence length="186" mass="19226">MKRLSALAVVSFTAVAALSGCGILDSKTNGNSAAAQGAAQPTPTGAAEPTPTGTAVSGTGSAKDAGDLPDPCTLLSKAEVVDLTGREVTQIDKDDAEPGTATRFCQWQQESGQLALFISRTTEDEFKTTIADAKPVDGVGEDAFELAGHLYVLYGTAQIDVYSRGASDEQNLTDATEVTKAVMPRI</sequence>
<evidence type="ECO:0000313" key="3">
    <source>
        <dbReference type="EMBL" id="GIE02243.1"/>
    </source>
</evidence>
<keyword evidence="2" id="KW-0732">Signal</keyword>
<dbReference type="PROSITE" id="PS51257">
    <property type="entry name" value="PROKAR_LIPOPROTEIN"/>
    <property type="match status" value="1"/>
</dbReference>
<organism evidence="3 4">
    <name type="scientific">Paractinoplanes durhamensis</name>
    <dbReference type="NCBI Taxonomy" id="113563"/>
    <lineage>
        <taxon>Bacteria</taxon>
        <taxon>Bacillati</taxon>
        <taxon>Actinomycetota</taxon>
        <taxon>Actinomycetes</taxon>
        <taxon>Micromonosporales</taxon>
        <taxon>Micromonosporaceae</taxon>
        <taxon>Paractinoplanes</taxon>
    </lineage>
</organism>